<dbReference type="EMBL" id="CM004394">
    <property type="protein sequence ID" value="OAY43546.1"/>
    <property type="molecule type" value="Genomic_DNA"/>
</dbReference>
<dbReference type="InterPro" id="IPR036537">
    <property type="entry name" value="Adaptor_Cbl_N_dom_sf"/>
</dbReference>
<dbReference type="GO" id="GO:0005634">
    <property type="term" value="C:nucleus"/>
    <property type="evidence" value="ECO:0000318"/>
    <property type="project" value="GO_Central"/>
</dbReference>
<dbReference type="InterPro" id="IPR057623">
    <property type="entry name" value="PUB12-19-like_N"/>
</dbReference>
<dbReference type="EMBL" id="CM004394">
    <property type="protein sequence ID" value="OAY43545.1"/>
    <property type="molecule type" value="Genomic_DNA"/>
</dbReference>
<evidence type="ECO:0000259" key="12">
    <source>
        <dbReference type="PROSITE" id="PS51698"/>
    </source>
</evidence>
<dbReference type="PANTHER" id="PTHR23315">
    <property type="entry name" value="U BOX DOMAIN-CONTAINING"/>
    <property type="match status" value="1"/>
</dbReference>
<dbReference type="Proteomes" id="UP000091857">
    <property type="component" value="Chromosome 8"/>
</dbReference>
<dbReference type="InterPro" id="IPR013083">
    <property type="entry name" value="Znf_RING/FYVE/PHD"/>
</dbReference>
<dbReference type="UniPathway" id="UPA00143"/>
<dbReference type="Pfam" id="PF25368">
    <property type="entry name" value="PUB10_N"/>
    <property type="match status" value="1"/>
</dbReference>
<evidence type="ECO:0000256" key="11">
    <source>
        <dbReference type="PROSITE-ProRule" id="PRU00259"/>
    </source>
</evidence>
<proteinExistence type="predicted"/>
<dbReference type="InterPro" id="IPR011989">
    <property type="entry name" value="ARM-like"/>
</dbReference>
<reference evidence="13 14" key="1">
    <citation type="submission" date="2016-02" db="EMBL/GenBank/DDBJ databases">
        <title>WGS assembly of Manihot esculenta.</title>
        <authorList>
            <person name="Bredeson J.V."/>
            <person name="Prochnik S.E."/>
            <person name="Lyons J.B."/>
            <person name="Schmutz J."/>
            <person name="Grimwood J."/>
            <person name="Vrebalov J."/>
            <person name="Bart R.S."/>
            <person name="Amuge T."/>
            <person name="Ferguson M.E."/>
            <person name="Green R."/>
            <person name="Putnam N."/>
            <person name="Stites J."/>
            <person name="Rounsley S."/>
            <person name="Rokhsar D.S."/>
        </authorList>
    </citation>
    <scope>NUCLEOTIDE SEQUENCE [LARGE SCALE GENOMIC DNA]</scope>
    <source>
        <strain evidence="14">cv. AM560-2</strain>
        <tissue evidence="13">Leaf</tissue>
    </source>
</reference>
<evidence type="ECO:0000256" key="3">
    <source>
        <dbReference type="ARBA" id="ARBA00004906"/>
    </source>
</evidence>
<dbReference type="EC" id="2.3.2.27" evidence="4"/>
<keyword evidence="5" id="KW-0808">Transferase</keyword>
<gene>
    <name evidence="13" type="ORF">MANES_08G078000</name>
</gene>
<dbReference type="GO" id="GO:0007166">
    <property type="term" value="P:cell surface receptor signaling pathway"/>
    <property type="evidence" value="ECO:0007669"/>
    <property type="project" value="InterPro"/>
</dbReference>
<dbReference type="PANTHER" id="PTHR23315:SF252">
    <property type="entry name" value="RING-TYPE E3 UBIQUITIN TRANSFERASE"/>
    <property type="match status" value="1"/>
</dbReference>
<dbReference type="AlphaFoldDB" id="A0A251KBG4"/>
<dbReference type="InterPro" id="IPR003613">
    <property type="entry name" value="Ubox_domain"/>
</dbReference>
<evidence type="ECO:0000256" key="2">
    <source>
        <dbReference type="ARBA" id="ARBA00003861"/>
    </source>
</evidence>
<dbReference type="GO" id="GO:0016567">
    <property type="term" value="P:protein ubiquitination"/>
    <property type="evidence" value="ECO:0007669"/>
    <property type="project" value="UniProtKB-UniPathway"/>
</dbReference>
<dbReference type="SMART" id="SM00185">
    <property type="entry name" value="ARM"/>
    <property type="match status" value="5"/>
</dbReference>
<dbReference type="CDD" id="cd16664">
    <property type="entry name" value="RING-Ubox_PUB"/>
    <property type="match status" value="1"/>
</dbReference>
<dbReference type="Gene3D" id="1.20.930.20">
    <property type="entry name" value="Adaptor protein Cbl, N-terminal domain"/>
    <property type="match status" value="1"/>
</dbReference>
<dbReference type="InterPro" id="IPR016024">
    <property type="entry name" value="ARM-type_fold"/>
</dbReference>
<dbReference type="FunFam" id="1.25.10.10:FF:000082">
    <property type="entry name" value="RING-type E3 ubiquitin transferase"/>
    <property type="match status" value="1"/>
</dbReference>
<evidence type="ECO:0000256" key="4">
    <source>
        <dbReference type="ARBA" id="ARBA00012483"/>
    </source>
</evidence>
<dbReference type="Gramene" id="Manes.08G078000.14.v8.1">
    <property type="protein sequence ID" value="Manes.08G078000.14.v8.1.CDS"/>
    <property type="gene ID" value="Manes.08G078000.v8.1"/>
</dbReference>
<organism evidence="13 14">
    <name type="scientific">Manihot esculenta</name>
    <name type="common">Cassava</name>
    <name type="synonym">Jatropha manihot</name>
    <dbReference type="NCBI Taxonomy" id="3983"/>
    <lineage>
        <taxon>Eukaryota</taxon>
        <taxon>Viridiplantae</taxon>
        <taxon>Streptophyta</taxon>
        <taxon>Embryophyta</taxon>
        <taxon>Tracheophyta</taxon>
        <taxon>Spermatophyta</taxon>
        <taxon>Magnoliopsida</taxon>
        <taxon>eudicotyledons</taxon>
        <taxon>Gunneridae</taxon>
        <taxon>Pentapetalae</taxon>
        <taxon>rosids</taxon>
        <taxon>fabids</taxon>
        <taxon>Malpighiales</taxon>
        <taxon>Euphorbiaceae</taxon>
        <taxon>Crotonoideae</taxon>
        <taxon>Manihoteae</taxon>
        <taxon>Manihot</taxon>
    </lineage>
</organism>
<evidence type="ECO:0000313" key="14">
    <source>
        <dbReference type="Proteomes" id="UP000091857"/>
    </source>
</evidence>
<dbReference type="Pfam" id="PF25598">
    <property type="entry name" value="ARM_PUB"/>
    <property type="match status" value="1"/>
</dbReference>
<keyword evidence="6" id="KW-0677">Repeat</keyword>
<dbReference type="SUPFAM" id="SSF48371">
    <property type="entry name" value="ARM repeat"/>
    <property type="match status" value="1"/>
</dbReference>
<evidence type="ECO:0000313" key="13">
    <source>
        <dbReference type="EMBL" id="OAY43546.1"/>
    </source>
</evidence>
<dbReference type="EMBL" id="CM004394">
    <property type="protein sequence ID" value="OAY43547.1"/>
    <property type="molecule type" value="Genomic_DNA"/>
</dbReference>
<evidence type="ECO:0000256" key="1">
    <source>
        <dbReference type="ARBA" id="ARBA00000900"/>
    </source>
</evidence>
<dbReference type="Gramene" id="Manes.08G078000.16.v8.1">
    <property type="protein sequence ID" value="Manes.08G078000.16.v8.1.CDS"/>
    <property type="gene ID" value="Manes.08G078000.v8.1"/>
</dbReference>
<evidence type="ECO:0000256" key="5">
    <source>
        <dbReference type="ARBA" id="ARBA00022679"/>
    </source>
</evidence>
<dbReference type="Gramene" id="Manes.08G078000.12.v8.1">
    <property type="protein sequence ID" value="Manes.08G078000.12.v8.1.CDS"/>
    <property type="gene ID" value="Manes.08G078000.v8.1"/>
</dbReference>
<evidence type="ECO:0000256" key="7">
    <source>
        <dbReference type="ARBA" id="ARBA00022786"/>
    </source>
</evidence>
<dbReference type="InterPro" id="IPR000225">
    <property type="entry name" value="Armadillo"/>
</dbReference>
<dbReference type="STRING" id="3983.A0A251KBG4"/>
<dbReference type="SMART" id="SM00504">
    <property type="entry name" value="Ubox"/>
    <property type="match status" value="1"/>
</dbReference>
<name>A0A251KBG4_MANES</name>
<dbReference type="FunFam" id="3.30.40.10:FF:000114">
    <property type="entry name" value="RING-type E3 ubiquitin transferase"/>
    <property type="match status" value="1"/>
</dbReference>
<dbReference type="SUPFAM" id="SSF57850">
    <property type="entry name" value="RING/U-box"/>
    <property type="match status" value="1"/>
</dbReference>
<keyword evidence="14" id="KW-1185">Reference proteome</keyword>
<dbReference type="GO" id="GO:0005737">
    <property type="term" value="C:cytoplasm"/>
    <property type="evidence" value="ECO:0000318"/>
    <property type="project" value="GO_Central"/>
</dbReference>
<dbReference type="Gene3D" id="3.30.40.10">
    <property type="entry name" value="Zinc/RING finger domain, C3HC4 (zinc finger)"/>
    <property type="match status" value="1"/>
</dbReference>
<keyword evidence="7" id="KW-0833">Ubl conjugation pathway</keyword>
<dbReference type="FunFam" id="1.20.930.20:FF:000002">
    <property type="entry name" value="RING-type E3 ubiquitin transferase"/>
    <property type="match status" value="1"/>
</dbReference>
<dbReference type="InterPro" id="IPR058678">
    <property type="entry name" value="ARM_PUB"/>
</dbReference>
<dbReference type="Pfam" id="PF04564">
    <property type="entry name" value="U-box"/>
    <property type="match status" value="1"/>
</dbReference>
<dbReference type="Gramene" id="Manes.08G078000.17.v8.1">
    <property type="protein sequence ID" value="Manes.08G078000.17.v8.1.CDS"/>
    <property type="gene ID" value="Manes.08G078000.v8.1"/>
</dbReference>
<dbReference type="InterPro" id="IPR045210">
    <property type="entry name" value="RING-Ubox_PUB"/>
</dbReference>
<protein>
    <recommendedName>
        <fullName evidence="8">U-box domain-containing protein 12</fullName>
        <ecNumber evidence="4">2.3.2.27</ecNumber>
    </recommendedName>
    <alternativeName>
        <fullName evidence="9">Plant U-box protein 12</fullName>
    </alternativeName>
    <alternativeName>
        <fullName evidence="10">RING-type E3 ubiquitin transferase PUB12</fullName>
    </alternativeName>
</protein>
<dbReference type="OrthoDB" id="7537227at2759"/>
<dbReference type="GO" id="GO:0061630">
    <property type="term" value="F:ubiquitin protein ligase activity"/>
    <property type="evidence" value="ECO:0007669"/>
    <property type="project" value="UniProtKB-EC"/>
</dbReference>
<dbReference type="Gramene" id="Manes.08G078000.13.v8.1">
    <property type="protein sequence ID" value="Manes.08G078000.13.v8.1.CDS"/>
    <property type="gene ID" value="Manes.08G078000.v8.1"/>
</dbReference>
<feature type="domain" description="U-box" evidence="12">
    <location>
        <begin position="260"/>
        <end position="334"/>
    </location>
</feature>
<dbReference type="PROSITE" id="PS50176">
    <property type="entry name" value="ARM_REPEAT"/>
    <property type="match status" value="1"/>
</dbReference>
<dbReference type="PROSITE" id="PS51698">
    <property type="entry name" value="U_BOX"/>
    <property type="match status" value="1"/>
</dbReference>
<feature type="repeat" description="ARM" evidence="11">
    <location>
        <begin position="398"/>
        <end position="440"/>
    </location>
</feature>
<comment type="catalytic activity">
    <reaction evidence="1">
        <text>S-ubiquitinyl-[E2 ubiquitin-conjugating enzyme]-L-cysteine + [acceptor protein]-L-lysine = [E2 ubiquitin-conjugating enzyme]-L-cysteine + N(6)-ubiquitinyl-[acceptor protein]-L-lysine.</text>
        <dbReference type="EC" id="2.3.2.27"/>
    </reaction>
</comment>
<evidence type="ECO:0000256" key="6">
    <source>
        <dbReference type="ARBA" id="ARBA00022737"/>
    </source>
</evidence>
<evidence type="ECO:0000256" key="8">
    <source>
        <dbReference type="ARBA" id="ARBA00074389"/>
    </source>
</evidence>
<dbReference type="Gene3D" id="1.25.10.10">
    <property type="entry name" value="Leucine-rich Repeat Variant"/>
    <property type="match status" value="2"/>
</dbReference>
<accession>A0A251KBG4</accession>
<evidence type="ECO:0000256" key="10">
    <source>
        <dbReference type="ARBA" id="ARBA00076227"/>
    </source>
</evidence>
<sequence>MEDEMKLLLAKLIEILDDISSFSEFHCSVRHQCRHLLRGLRLLAPLFEELQEFQGKVPENTIKAFVSLMDSFIKAKDWLQFCSNGSKIYMILGMDQMMHKFQELAGQFVKALSEISLDEIDISEEIKEQVELVHIQFARSQKQLDIPDLELFKDFSLVFNQNNEVGTDPAVLQKICAKLNLMSAEDLEKDSIALHAMHVASGGNLEDKEKISILLKKFKDFFLAGHAKSNISADLVCSPPGCDGQGCHVHTTDLSSQSQNIPDDFRCPISLVLMKDPVTISTGQTYERACIKKWLDSGHRTCPKTQQVLSNTVLIPNHALSSIISIWCEANGVESPKKFGNLHLCKAFSACFVEGVKLDTLFSQLVSSNIEDQQSAAGEIRRLCKHNSENRVCIADAGAIPLLAELLYANDSLTQEHAVTALLNLSIRNANQRIIVSSGAIPGILHVLKSGNMEARENAAATFFSLSFVDDYKVSIGASGAIPALVALLSEGWRRGKVDAAKALFQLCLYQGNKRRAVRAGAVSLLVTMLTEPGCEMVDEALAVMAVLVSDPYGRRIIGVLDTLPTLVELVMNGSPMSKENAASVILHVCSGDPDHLSEAILLGVKDPLQDLAENGTIRGKQKAAQLLELIDSFGGQHEQSSTAY</sequence>
<dbReference type="Gramene" id="Manes.08G078000.15.v8.1">
    <property type="protein sequence ID" value="Manes.08G078000.15.v8.1.CDS"/>
    <property type="gene ID" value="Manes.08G078000.v8.1"/>
</dbReference>
<comment type="function">
    <text evidence="2">Functions as an E3 ubiquitin ligase.</text>
</comment>
<evidence type="ECO:0000256" key="9">
    <source>
        <dbReference type="ARBA" id="ARBA00075465"/>
    </source>
</evidence>
<comment type="pathway">
    <text evidence="3">Protein modification; protein ubiquitination.</text>
</comment>